<dbReference type="EMBL" id="JARKIB010000480">
    <property type="protein sequence ID" value="KAJ7705076.1"/>
    <property type="molecule type" value="Genomic_DNA"/>
</dbReference>
<protein>
    <submittedName>
        <fullName evidence="2">Uncharacterized protein</fullName>
    </submittedName>
</protein>
<dbReference type="AlphaFoldDB" id="A0AAD7GTM3"/>
<sequence length="1034" mass="113140">MAPDSDAPAKRSLADQEYLHGLSIRQVMTFRNFVFTPAYIAANQGKFLDYDWVDISALRQFLAQASAPDTLAAPPPTASGSSRVKLEPRIMKLEPQLFELQDTLKMRTLEENGREVIDLVSDSESEVDGRDLDLEVMDFLRPGSRSSSVIPFSAFSDPDGAGVDSERHDSTKPPHRHQSGSTSTGSDTTTLSSKGSDATTLSDAYRFDSEEPTASSDDLSDKRYWYRDPANQELISLVAIIHDSDNNSWDWGGGGPNTSANIIFAAGEQPIDCKRVGETCKGVHACNQLNPALRNVVREGNTPEELVALFMKVLRNTKCHAVDSKNNKCKGGPILKPHVYGPSHGHHYFVGCSGYRSNWTDGHRLLKIPDHVNEDLLAKALSGVPLSENSAKDTPPCTAIVHPRTWLKKKDCAHAHIFNGTPVVGKIQRYTCKATRYIYVPKDTSIRKVLILNALTPHNHPMPMLIKPTFEVKEMYREIIAANGVLGATAPLFSALIIPTGPSTKLLLNGKTPAAHAPALHSKRLKQEILHAAKLQEYPNGLGVEGELIIVTFVPALLRLLDDPGVTSFDGDTTFKGVEGKVNEWELTIFAKDVQRAASILRAYINGASADFFELLFDELQRQKLMVTGKPLPLKTFVRGGNILVTNFDMDTAQVIGLCRAVMKPVHDFRSLVSTDHFNRLMNFAYIDSKESLDEFSTFVYGLKVKKMTAWWKHKEMHEWIIPCIVKSQSRLSADVWDSTPSTTNTNEAQHHWTNTQTGIRLPPVEALERVDTNFAEEIKISERTGILSNPNNEMSHRMSRNSQRQSATARKALESRTAADASAELQLQIDAEAEKSRISKETMKALKAQLKAEKGKAGKGRKSGEILSASSSGRGKTTQGNTGALSVIATQTPPVEQSALESPPIEPPAQESTSLDVGIPPQTAPNEPTLDPTLEYIRNFDFSSAMAGAENSFTPPHASSSASVSHSASFSVGASNFNGLLPGAGSAIPMHVSYTPNKAKSPHMGKDFLKVVKSVVEKGPEDSLSFCWGEKGD</sequence>
<evidence type="ECO:0000313" key="2">
    <source>
        <dbReference type="EMBL" id="KAJ7705076.1"/>
    </source>
</evidence>
<feature type="compositionally biased region" description="Low complexity" evidence="1">
    <location>
        <begin position="179"/>
        <end position="196"/>
    </location>
</feature>
<reference evidence="2" key="1">
    <citation type="submission" date="2023-03" db="EMBL/GenBank/DDBJ databases">
        <title>Massive genome expansion in bonnet fungi (Mycena s.s.) driven by repeated elements and novel gene families across ecological guilds.</title>
        <authorList>
            <consortium name="Lawrence Berkeley National Laboratory"/>
            <person name="Harder C.B."/>
            <person name="Miyauchi S."/>
            <person name="Viragh M."/>
            <person name="Kuo A."/>
            <person name="Thoen E."/>
            <person name="Andreopoulos B."/>
            <person name="Lu D."/>
            <person name="Skrede I."/>
            <person name="Drula E."/>
            <person name="Henrissat B."/>
            <person name="Morin E."/>
            <person name="Kohler A."/>
            <person name="Barry K."/>
            <person name="LaButti K."/>
            <person name="Morin E."/>
            <person name="Salamov A."/>
            <person name="Lipzen A."/>
            <person name="Mereny Z."/>
            <person name="Hegedus B."/>
            <person name="Baldrian P."/>
            <person name="Stursova M."/>
            <person name="Weitz H."/>
            <person name="Taylor A."/>
            <person name="Grigoriev I.V."/>
            <person name="Nagy L.G."/>
            <person name="Martin F."/>
            <person name="Kauserud H."/>
        </authorList>
    </citation>
    <scope>NUCLEOTIDE SEQUENCE</scope>
    <source>
        <strain evidence="2">CBHHK182m</strain>
    </source>
</reference>
<organism evidence="2 3">
    <name type="scientific">Mycena metata</name>
    <dbReference type="NCBI Taxonomy" id="1033252"/>
    <lineage>
        <taxon>Eukaryota</taxon>
        <taxon>Fungi</taxon>
        <taxon>Dikarya</taxon>
        <taxon>Basidiomycota</taxon>
        <taxon>Agaricomycotina</taxon>
        <taxon>Agaricomycetes</taxon>
        <taxon>Agaricomycetidae</taxon>
        <taxon>Agaricales</taxon>
        <taxon>Marasmiineae</taxon>
        <taxon>Mycenaceae</taxon>
        <taxon>Mycena</taxon>
    </lineage>
</organism>
<proteinExistence type="predicted"/>
<feature type="region of interest" description="Disordered" evidence="1">
    <location>
        <begin position="851"/>
        <end position="882"/>
    </location>
</feature>
<feature type="region of interest" description="Disordered" evidence="1">
    <location>
        <begin position="150"/>
        <end position="220"/>
    </location>
</feature>
<evidence type="ECO:0000313" key="3">
    <source>
        <dbReference type="Proteomes" id="UP001215598"/>
    </source>
</evidence>
<evidence type="ECO:0000256" key="1">
    <source>
        <dbReference type="SAM" id="MobiDB-lite"/>
    </source>
</evidence>
<comment type="caution">
    <text evidence="2">The sequence shown here is derived from an EMBL/GenBank/DDBJ whole genome shotgun (WGS) entry which is preliminary data.</text>
</comment>
<feature type="region of interest" description="Disordered" evidence="1">
    <location>
        <begin position="786"/>
        <end position="822"/>
    </location>
</feature>
<dbReference type="Proteomes" id="UP001215598">
    <property type="component" value="Unassembled WGS sequence"/>
</dbReference>
<feature type="region of interest" description="Disordered" evidence="1">
    <location>
        <begin position="895"/>
        <end position="915"/>
    </location>
</feature>
<accession>A0AAD7GTM3</accession>
<name>A0AAD7GTM3_9AGAR</name>
<gene>
    <name evidence="2" type="ORF">B0H16DRAFT_1482466</name>
</gene>
<keyword evidence="3" id="KW-1185">Reference proteome</keyword>
<feature type="compositionally biased region" description="Polar residues" evidence="1">
    <location>
        <begin position="869"/>
        <end position="882"/>
    </location>
</feature>